<evidence type="ECO:0000313" key="2">
    <source>
        <dbReference type="Proteomes" id="UP000694941"/>
    </source>
</evidence>
<feature type="region of interest" description="Disordered" evidence="1">
    <location>
        <begin position="55"/>
        <end position="75"/>
    </location>
</feature>
<dbReference type="RefSeq" id="XP_022257919.1">
    <property type="nucleotide sequence ID" value="XM_022402211.1"/>
</dbReference>
<proteinExistence type="predicted"/>
<dbReference type="Proteomes" id="UP000694941">
    <property type="component" value="Unplaced"/>
</dbReference>
<feature type="compositionally biased region" description="Low complexity" evidence="1">
    <location>
        <begin position="55"/>
        <end position="67"/>
    </location>
</feature>
<reference evidence="3 4" key="1">
    <citation type="submission" date="2025-05" db="UniProtKB">
        <authorList>
            <consortium name="RefSeq"/>
        </authorList>
    </citation>
    <scope>IDENTIFICATION</scope>
    <source>
        <tissue evidence="3 4">Muscle</tissue>
    </source>
</reference>
<evidence type="ECO:0000256" key="1">
    <source>
        <dbReference type="SAM" id="MobiDB-lite"/>
    </source>
</evidence>
<dbReference type="RefSeq" id="XP_022257915.1">
    <property type="nucleotide sequence ID" value="XM_022402207.1"/>
</dbReference>
<accession>A0ABM1TPV9</accession>
<dbReference type="GeneID" id="106472741"/>
<evidence type="ECO:0000313" key="4">
    <source>
        <dbReference type="RefSeq" id="XP_022257919.1"/>
    </source>
</evidence>
<organism evidence="2 3">
    <name type="scientific">Limulus polyphemus</name>
    <name type="common">Atlantic horseshoe crab</name>
    <dbReference type="NCBI Taxonomy" id="6850"/>
    <lineage>
        <taxon>Eukaryota</taxon>
        <taxon>Metazoa</taxon>
        <taxon>Ecdysozoa</taxon>
        <taxon>Arthropoda</taxon>
        <taxon>Chelicerata</taxon>
        <taxon>Merostomata</taxon>
        <taxon>Xiphosura</taxon>
        <taxon>Limulidae</taxon>
        <taxon>Limulus</taxon>
    </lineage>
</organism>
<evidence type="ECO:0000313" key="3">
    <source>
        <dbReference type="RefSeq" id="XP_022257915.1"/>
    </source>
</evidence>
<name>A0ABM1TPV9_LIMPO</name>
<protein>
    <submittedName>
        <fullName evidence="3 4">Arf-GAP domain and FG repeat-containing protein 2-like isoform X1</fullName>
    </submittedName>
</protein>
<gene>
    <name evidence="3 4" type="primary">LOC106472741</name>
</gene>
<keyword evidence="2" id="KW-1185">Reference proteome</keyword>
<sequence length="408" mass="42843">MQNEERQLSQTQPCKPEQKGGHATLVSQNSIPETKPLSTLLGETPAPLVIQNSKQNISSWSSSDTSSLEPPRALKSQDINTDFFRDFGKDPFAQNTTAKSNETESANGSFANFDSVFTAPISDAQNTGEFMTQGFAVFPSSTSAGSFFDQQPNMPSQQKVKTPATDKYAALADLDSLFNQPTQPATTTETAWSATGIRTSSVLGVTPTTGLVYGTGASNPFATNTAPTWNQPGPGYPEQQSYFSCAGSFQGTFPQAAVYGVQAPTQGGSSFGQYGTPTPISASEVNYGAFTGASASNTSFGFSPGGFRVMNSSETVTANHARVQNGGFGVGAITAGWPVGGMTSDGVQSSGVMWNVGTGQQVHMNMFPGNKLDGYLQQQQPLQVSANPFTVANGSTQPVKSNLGNPFL</sequence>
<feature type="region of interest" description="Disordered" evidence="1">
    <location>
        <begin position="1"/>
        <end position="43"/>
    </location>
</feature>